<gene>
    <name evidence="3" type="ORF">DPX16_8182</name>
</gene>
<dbReference type="AlphaFoldDB" id="A0A3N0Y7W8"/>
<dbReference type="OrthoDB" id="8929333at2759"/>
<keyword evidence="1" id="KW-0479">Metal-binding</keyword>
<keyword evidence="1" id="KW-0863">Zinc-finger</keyword>
<proteinExistence type="predicted"/>
<sequence length="192" mass="21531">MMMAVVTEVTVQLRMKKRRNIFQFAKIQSEYIETILLSLPQKNLRKTLFLFSHSSPSSSSATLLERVFYTAEDTVVLKHSKPLELLAYQCSCVAGLALCNHIAALLFQTAHYSQQGATAVPPTHSCTGSELQWHKPRTQGFKPGPTTEMVRLSARPKERRLAEGIRSNLYKAACNLTCGLPDMSVLRVNDIY</sequence>
<feature type="domain" description="SWIM-type" evidence="2">
    <location>
        <begin position="73"/>
        <end position="110"/>
    </location>
</feature>
<evidence type="ECO:0000259" key="2">
    <source>
        <dbReference type="PROSITE" id="PS50966"/>
    </source>
</evidence>
<dbReference type="InterPro" id="IPR007527">
    <property type="entry name" value="Znf_SWIM"/>
</dbReference>
<dbReference type="Proteomes" id="UP000281406">
    <property type="component" value="Unassembled WGS sequence"/>
</dbReference>
<keyword evidence="4" id="KW-1185">Reference proteome</keyword>
<organism evidence="3 4">
    <name type="scientific">Anabarilius grahami</name>
    <name type="common">Kanglang fish</name>
    <name type="synonym">Barilius grahami</name>
    <dbReference type="NCBI Taxonomy" id="495550"/>
    <lineage>
        <taxon>Eukaryota</taxon>
        <taxon>Metazoa</taxon>
        <taxon>Chordata</taxon>
        <taxon>Craniata</taxon>
        <taxon>Vertebrata</taxon>
        <taxon>Euteleostomi</taxon>
        <taxon>Actinopterygii</taxon>
        <taxon>Neopterygii</taxon>
        <taxon>Teleostei</taxon>
        <taxon>Ostariophysi</taxon>
        <taxon>Cypriniformes</taxon>
        <taxon>Xenocyprididae</taxon>
        <taxon>Xenocypridinae</taxon>
        <taxon>Xenocypridinae incertae sedis</taxon>
        <taxon>Anabarilius</taxon>
    </lineage>
</organism>
<reference evidence="3 4" key="1">
    <citation type="submission" date="2018-10" db="EMBL/GenBank/DDBJ databases">
        <title>Genome assembly for a Yunnan-Guizhou Plateau 3E fish, Anabarilius grahami (Regan), and its evolutionary and genetic applications.</title>
        <authorList>
            <person name="Jiang W."/>
        </authorList>
    </citation>
    <scope>NUCLEOTIDE SEQUENCE [LARGE SCALE GENOMIC DNA]</scope>
    <source>
        <strain evidence="3">AG-KIZ</strain>
        <tissue evidence="3">Muscle</tissue>
    </source>
</reference>
<dbReference type="EMBL" id="RJVU01049825">
    <property type="protein sequence ID" value="ROL42303.1"/>
    <property type="molecule type" value="Genomic_DNA"/>
</dbReference>
<evidence type="ECO:0000256" key="1">
    <source>
        <dbReference type="PROSITE-ProRule" id="PRU00325"/>
    </source>
</evidence>
<accession>A0A3N0Y7W8</accession>
<comment type="caution">
    <text evidence="3">The sequence shown here is derived from an EMBL/GenBank/DDBJ whole genome shotgun (WGS) entry which is preliminary data.</text>
</comment>
<name>A0A3N0Y7W8_ANAGA</name>
<protein>
    <recommendedName>
        <fullName evidence="2">SWIM-type domain-containing protein</fullName>
    </recommendedName>
</protein>
<dbReference type="PROSITE" id="PS50966">
    <property type="entry name" value="ZF_SWIM"/>
    <property type="match status" value="1"/>
</dbReference>
<evidence type="ECO:0000313" key="3">
    <source>
        <dbReference type="EMBL" id="ROL42303.1"/>
    </source>
</evidence>
<keyword evidence="1" id="KW-0862">Zinc</keyword>
<evidence type="ECO:0000313" key="4">
    <source>
        <dbReference type="Proteomes" id="UP000281406"/>
    </source>
</evidence>
<dbReference type="GO" id="GO:0008270">
    <property type="term" value="F:zinc ion binding"/>
    <property type="evidence" value="ECO:0007669"/>
    <property type="project" value="UniProtKB-KW"/>
</dbReference>